<comment type="caution">
    <text evidence="1">The sequence shown here is derived from an EMBL/GenBank/DDBJ whole genome shotgun (WGS) entry which is preliminary data.</text>
</comment>
<dbReference type="RefSeq" id="WP_146838468.1">
    <property type="nucleotide sequence ID" value="NZ_BJVQ01000037.1"/>
</dbReference>
<reference evidence="2 4" key="2">
    <citation type="submission" date="2020-08" db="EMBL/GenBank/DDBJ databases">
        <title>Sequencing the genomes of 1000 actinobacteria strains.</title>
        <authorList>
            <person name="Klenk H.-P."/>
        </authorList>
    </citation>
    <scope>NUCLEOTIDE SEQUENCE [LARGE SCALE GENOMIC DNA]</scope>
    <source>
        <strain evidence="2 4">DSM 9581</strain>
    </source>
</reference>
<evidence type="ECO:0000313" key="3">
    <source>
        <dbReference type="Proteomes" id="UP000321723"/>
    </source>
</evidence>
<evidence type="ECO:0000313" key="4">
    <source>
        <dbReference type="Proteomes" id="UP000564629"/>
    </source>
</evidence>
<protein>
    <submittedName>
        <fullName evidence="1">Uncharacterized protein</fullName>
    </submittedName>
</protein>
<dbReference type="OrthoDB" id="4772466at2"/>
<dbReference type="EMBL" id="JACHDN010000001">
    <property type="protein sequence ID" value="MBB5472478.1"/>
    <property type="molecule type" value="Genomic_DNA"/>
</dbReference>
<dbReference type="Proteomes" id="UP000321723">
    <property type="component" value="Unassembled WGS sequence"/>
</dbReference>
<name>A0A511FDS2_9CELL</name>
<gene>
    <name evidence="1" type="ORF">CHO01_25120</name>
    <name evidence="2" type="ORF">HNR08_001214</name>
</gene>
<accession>A0A511FDS2</accession>
<dbReference type="EMBL" id="BJVQ01000037">
    <property type="protein sequence ID" value="GEL47396.1"/>
    <property type="molecule type" value="Genomic_DNA"/>
</dbReference>
<organism evidence="1 3">
    <name type="scientific">Cellulomonas hominis</name>
    <dbReference type="NCBI Taxonomy" id="156981"/>
    <lineage>
        <taxon>Bacteria</taxon>
        <taxon>Bacillati</taxon>
        <taxon>Actinomycetota</taxon>
        <taxon>Actinomycetes</taxon>
        <taxon>Micrococcales</taxon>
        <taxon>Cellulomonadaceae</taxon>
        <taxon>Cellulomonas</taxon>
    </lineage>
</organism>
<evidence type="ECO:0000313" key="2">
    <source>
        <dbReference type="EMBL" id="MBB5472478.1"/>
    </source>
</evidence>
<sequence>MATTASGLIVPAGSDPFDPQGDMVDLANSFRSRIRVPVANQTARDLLLSQIDWSPTGGQPLRVTRGDTAAHEHHDGIDWRTTWLPDAVATFTVNGNWLVSGVPAIIRKGLTWYASITLTQKNAGAVSSGTTEMGTISTEARHTSGGVYYGAAKVVFPDGPSLSIYNRANGKVEMHMPAYTGSTSTVFLIALQWPAV</sequence>
<dbReference type="Proteomes" id="UP000564629">
    <property type="component" value="Unassembled WGS sequence"/>
</dbReference>
<proteinExistence type="predicted"/>
<keyword evidence="3" id="KW-1185">Reference proteome</keyword>
<reference evidence="1 3" key="1">
    <citation type="submission" date="2019-07" db="EMBL/GenBank/DDBJ databases">
        <title>Whole genome shotgun sequence of Cellulomonas hominis NBRC 16055.</title>
        <authorList>
            <person name="Hosoyama A."/>
            <person name="Uohara A."/>
            <person name="Ohji S."/>
            <person name="Ichikawa N."/>
        </authorList>
    </citation>
    <scope>NUCLEOTIDE SEQUENCE [LARGE SCALE GENOMIC DNA]</scope>
    <source>
        <strain evidence="1 3">NBRC 16055</strain>
    </source>
</reference>
<evidence type="ECO:0000313" key="1">
    <source>
        <dbReference type="EMBL" id="GEL47396.1"/>
    </source>
</evidence>
<dbReference type="AlphaFoldDB" id="A0A511FDS2"/>